<keyword evidence="3" id="KW-0472">Membrane</keyword>
<dbReference type="GO" id="GO:0042813">
    <property type="term" value="F:Wnt receptor activity"/>
    <property type="evidence" value="ECO:0007669"/>
    <property type="project" value="TreeGrafter"/>
</dbReference>
<dbReference type="SMART" id="SM01330">
    <property type="entry name" value="Frizzled"/>
    <property type="match status" value="1"/>
</dbReference>
<keyword evidence="6" id="KW-1185">Reference proteome</keyword>
<feature type="transmembrane region" description="Helical" evidence="3">
    <location>
        <begin position="22"/>
        <end position="47"/>
    </location>
</feature>
<dbReference type="GO" id="GO:0005886">
    <property type="term" value="C:plasma membrane"/>
    <property type="evidence" value="ECO:0007669"/>
    <property type="project" value="TreeGrafter"/>
</dbReference>
<protein>
    <submittedName>
        <fullName evidence="5">Frizzled-3</fullName>
    </submittedName>
</protein>
<evidence type="ECO:0000313" key="6">
    <source>
        <dbReference type="Proteomes" id="UP000314294"/>
    </source>
</evidence>
<keyword evidence="2" id="KW-0675">Receptor</keyword>
<proteinExistence type="predicted"/>
<sequence length="116" mass="12984">MAKKDCSAPCPSMFFSKQELTFIRYFIGVVSVVCLSATLFTFLTFLIDVTRFRYPERPIIFYAVCYVMVSLVFFLGFLLEDRVSCNAVSPSQFRAATITQGSHNKVSALVATATSH</sequence>
<keyword evidence="3" id="KW-0812">Transmembrane</keyword>
<evidence type="ECO:0000256" key="3">
    <source>
        <dbReference type="SAM" id="Phobius"/>
    </source>
</evidence>
<dbReference type="PANTHER" id="PTHR11309:SF22">
    <property type="entry name" value="FRIZZLED-3"/>
    <property type="match status" value="1"/>
</dbReference>
<reference evidence="5 6" key="1">
    <citation type="submission" date="2019-03" db="EMBL/GenBank/DDBJ databases">
        <title>First draft genome of Liparis tanakae, snailfish: a comprehensive survey of snailfish specific genes.</title>
        <authorList>
            <person name="Kim W."/>
            <person name="Song I."/>
            <person name="Jeong J.-H."/>
            <person name="Kim D."/>
            <person name="Kim S."/>
            <person name="Ryu S."/>
            <person name="Song J.Y."/>
            <person name="Lee S.K."/>
        </authorList>
    </citation>
    <scope>NUCLEOTIDE SEQUENCE [LARGE SCALE GENOMIC DNA]</scope>
    <source>
        <tissue evidence="5">Muscle</tissue>
    </source>
</reference>
<accession>A0A4Z2FTN2</accession>
<dbReference type="Gene3D" id="1.20.1070.10">
    <property type="entry name" value="Rhodopsin 7-helix transmembrane proteins"/>
    <property type="match status" value="1"/>
</dbReference>
<name>A0A4Z2FTN2_9TELE</name>
<dbReference type="GO" id="GO:0060070">
    <property type="term" value="P:canonical Wnt signaling pathway"/>
    <property type="evidence" value="ECO:0007669"/>
    <property type="project" value="TreeGrafter"/>
</dbReference>
<dbReference type="Pfam" id="PF01534">
    <property type="entry name" value="Frizzled"/>
    <property type="match status" value="1"/>
</dbReference>
<dbReference type="InterPro" id="IPR000539">
    <property type="entry name" value="Frizzled/Smoothened_7TM"/>
</dbReference>
<dbReference type="InterPro" id="IPR015526">
    <property type="entry name" value="Frizzled/SFRP"/>
</dbReference>
<keyword evidence="1" id="KW-0217">Developmental protein</keyword>
<dbReference type="PRINTS" id="PR00489">
    <property type="entry name" value="FRIZZLED"/>
</dbReference>
<feature type="domain" description="Frizzled/Smoothened 7TM" evidence="4">
    <location>
        <begin position="13"/>
        <end position="116"/>
    </location>
</feature>
<dbReference type="PANTHER" id="PTHR11309">
    <property type="entry name" value="FRIZZLED"/>
    <property type="match status" value="1"/>
</dbReference>
<dbReference type="Proteomes" id="UP000314294">
    <property type="component" value="Unassembled WGS sequence"/>
</dbReference>
<comment type="caution">
    <text evidence="5">The sequence shown here is derived from an EMBL/GenBank/DDBJ whole genome shotgun (WGS) entry which is preliminary data.</text>
</comment>
<keyword evidence="3" id="KW-1133">Transmembrane helix</keyword>
<dbReference type="GO" id="GO:0035567">
    <property type="term" value="P:non-canonical Wnt signaling pathway"/>
    <property type="evidence" value="ECO:0007669"/>
    <property type="project" value="TreeGrafter"/>
</dbReference>
<evidence type="ECO:0000256" key="1">
    <source>
        <dbReference type="ARBA" id="ARBA00022473"/>
    </source>
</evidence>
<feature type="transmembrane region" description="Helical" evidence="3">
    <location>
        <begin position="59"/>
        <end position="79"/>
    </location>
</feature>
<dbReference type="EMBL" id="SRLO01000948">
    <property type="protein sequence ID" value="TNN43732.1"/>
    <property type="molecule type" value="Genomic_DNA"/>
</dbReference>
<gene>
    <name evidence="5" type="primary">Fzd3</name>
    <name evidence="5" type="ORF">EYF80_046077</name>
</gene>
<dbReference type="GO" id="GO:0017147">
    <property type="term" value="F:Wnt-protein binding"/>
    <property type="evidence" value="ECO:0007669"/>
    <property type="project" value="TreeGrafter"/>
</dbReference>
<dbReference type="OrthoDB" id="10053709at2759"/>
<evidence type="ECO:0000256" key="2">
    <source>
        <dbReference type="ARBA" id="ARBA00023170"/>
    </source>
</evidence>
<evidence type="ECO:0000313" key="5">
    <source>
        <dbReference type="EMBL" id="TNN43732.1"/>
    </source>
</evidence>
<dbReference type="AlphaFoldDB" id="A0A4Z2FTN2"/>
<organism evidence="5 6">
    <name type="scientific">Liparis tanakae</name>
    <name type="common">Tanaka's snailfish</name>
    <dbReference type="NCBI Taxonomy" id="230148"/>
    <lineage>
        <taxon>Eukaryota</taxon>
        <taxon>Metazoa</taxon>
        <taxon>Chordata</taxon>
        <taxon>Craniata</taxon>
        <taxon>Vertebrata</taxon>
        <taxon>Euteleostomi</taxon>
        <taxon>Actinopterygii</taxon>
        <taxon>Neopterygii</taxon>
        <taxon>Teleostei</taxon>
        <taxon>Neoteleostei</taxon>
        <taxon>Acanthomorphata</taxon>
        <taxon>Eupercaria</taxon>
        <taxon>Perciformes</taxon>
        <taxon>Cottioidei</taxon>
        <taxon>Cottales</taxon>
        <taxon>Liparidae</taxon>
        <taxon>Liparis</taxon>
    </lineage>
</organism>
<evidence type="ECO:0000259" key="4">
    <source>
        <dbReference type="SMART" id="SM01330"/>
    </source>
</evidence>